<dbReference type="PANTHER" id="PTHR22901:SF0">
    <property type="entry name" value="SIALATE O-ACETYLESTERASE"/>
    <property type="match status" value="1"/>
</dbReference>
<dbReference type="InterPro" id="IPR039329">
    <property type="entry name" value="SIAE"/>
</dbReference>
<dbReference type="Proteomes" id="UP000606193">
    <property type="component" value="Unassembled WGS sequence"/>
</dbReference>
<accession>A0ABR7N228</accession>
<sequence length="505" mass="58323">MLKLPAIFSDHMILQRRKPVVIWGESDAKKVTVTIQDARVVTYVQDGKWQLFLPPMEAGGPYVLTVKTDEEEEKVYEDVMYGEIWLAGGQSNMELELQNSKNGAVAVTEAHNELLRFYYTPKVSYLCDELYEQEEKSCWELCCPENVGRWSAVGYYFARKLAAQLDVPVGIIGCNWGGTSASCWMSREALENDKVISSYVEEYDAIVAEQDFDAYCKEREEYIVYQAEFDKNCKHYYETTPNPTWEGALEVCGENKYPGPMGPRSEYRPAGLYETMIQRIAPYTLAGFLYYQGEEDDKKPRSYYNLLTRLIRQWREDWHDDKLPFMIVQLPMFSNVGEENLTNWPLIREAQHRVYRTVKNTGLAVVLDKGEYSNIHPVDKQPVGERLALQAMYHAYGLDNEVRAFGPFYQSCYTLQSYIWLIFNHVRDGIICTGENPLGFEVAGQDKVFYPADSVQIQGNKVRLFSANVKEPVYARYNWRNYAEVNMFGKNGLPMAPFRTSMNDE</sequence>
<reference evidence="3 4" key="1">
    <citation type="submission" date="2020-08" db="EMBL/GenBank/DDBJ databases">
        <title>Genome public.</title>
        <authorList>
            <person name="Liu C."/>
            <person name="Sun Q."/>
        </authorList>
    </citation>
    <scope>NUCLEOTIDE SEQUENCE [LARGE SCALE GENOMIC DNA]</scope>
    <source>
        <strain evidence="3 4">NSJ-37</strain>
    </source>
</reference>
<dbReference type="SUPFAM" id="SSF52266">
    <property type="entry name" value="SGNH hydrolase"/>
    <property type="match status" value="1"/>
</dbReference>
<dbReference type="Gene3D" id="3.40.50.1110">
    <property type="entry name" value="SGNH hydrolase"/>
    <property type="match status" value="1"/>
</dbReference>
<dbReference type="Pfam" id="PF03629">
    <property type="entry name" value="SASA"/>
    <property type="match status" value="2"/>
</dbReference>
<evidence type="ECO:0000313" key="3">
    <source>
        <dbReference type="EMBL" id="MBC8562675.1"/>
    </source>
</evidence>
<comment type="caution">
    <text evidence="3">The sequence shown here is derived from an EMBL/GenBank/DDBJ whole genome shotgun (WGS) entry which is preliminary data.</text>
</comment>
<dbReference type="EMBL" id="JACRSX010000010">
    <property type="protein sequence ID" value="MBC8562675.1"/>
    <property type="molecule type" value="Genomic_DNA"/>
</dbReference>
<keyword evidence="1" id="KW-0378">Hydrolase</keyword>
<feature type="domain" description="Sialate O-acetylesterase" evidence="2">
    <location>
        <begin position="83"/>
        <end position="202"/>
    </location>
</feature>
<gene>
    <name evidence="3" type="ORF">H8704_08550</name>
</gene>
<keyword evidence="4" id="KW-1185">Reference proteome</keyword>
<dbReference type="InterPro" id="IPR036514">
    <property type="entry name" value="SGNH_hydro_sf"/>
</dbReference>
<organism evidence="3 4">
    <name type="scientific">Jutongia huaianensis</name>
    <dbReference type="NCBI Taxonomy" id="2763668"/>
    <lineage>
        <taxon>Bacteria</taxon>
        <taxon>Bacillati</taxon>
        <taxon>Bacillota</taxon>
        <taxon>Clostridia</taxon>
        <taxon>Lachnospirales</taxon>
        <taxon>Lachnospiraceae</taxon>
        <taxon>Jutongia</taxon>
    </lineage>
</organism>
<dbReference type="InterPro" id="IPR005181">
    <property type="entry name" value="SASA"/>
</dbReference>
<dbReference type="PANTHER" id="PTHR22901">
    <property type="entry name" value="SIALATE O-ACETYLESTERASE"/>
    <property type="match status" value="1"/>
</dbReference>
<dbReference type="RefSeq" id="WP_118676453.1">
    <property type="nucleotide sequence ID" value="NZ_JACRSX010000010.1"/>
</dbReference>
<evidence type="ECO:0000313" key="4">
    <source>
        <dbReference type="Proteomes" id="UP000606193"/>
    </source>
</evidence>
<evidence type="ECO:0000256" key="1">
    <source>
        <dbReference type="ARBA" id="ARBA00022801"/>
    </source>
</evidence>
<feature type="domain" description="Sialate O-acetylesterase" evidence="2">
    <location>
        <begin position="270"/>
        <end position="364"/>
    </location>
</feature>
<proteinExistence type="predicted"/>
<protein>
    <submittedName>
        <fullName evidence="3">Sialate O-acetylesterase</fullName>
    </submittedName>
</protein>
<evidence type="ECO:0000259" key="2">
    <source>
        <dbReference type="Pfam" id="PF03629"/>
    </source>
</evidence>
<name>A0ABR7N228_9FIRM</name>